<accession>A0A8S5MNN6</accession>
<sequence length="105" mass="12307">MNQEIIEKSWSFVNLFKAQVLVVDFFGEIKIFTLDSFKPKSRDFFENEVIGARDITLIVENLQISLGLDVNKASLEARWNNLPKKDFSFSHDQYVKLKSIKENEY</sequence>
<evidence type="ECO:0000313" key="1">
    <source>
        <dbReference type="EMBL" id="DAD83531.1"/>
    </source>
</evidence>
<name>A0A8S5MNN6_9CAUD</name>
<organism evidence="1">
    <name type="scientific">Siphoviridae sp. ctxc31</name>
    <dbReference type="NCBI Taxonomy" id="2826520"/>
    <lineage>
        <taxon>Viruses</taxon>
        <taxon>Duplodnaviria</taxon>
        <taxon>Heunggongvirae</taxon>
        <taxon>Uroviricota</taxon>
        <taxon>Caudoviricetes</taxon>
    </lineage>
</organism>
<dbReference type="EMBL" id="BK014938">
    <property type="protein sequence ID" value="DAD83531.1"/>
    <property type="molecule type" value="Genomic_DNA"/>
</dbReference>
<reference evidence="1" key="1">
    <citation type="journal article" date="2021" name="Proc. Natl. Acad. Sci. U.S.A.">
        <title>A Catalog of Tens of Thousands of Viruses from Human Metagenomes Reveals Hidden Associations with Chronic Diseases.</title>
        <authorList>
            <person name="Tisza M.J."/>
            <person name="Buck C.B."/>
        </authorList>
    </citation>
    <scope>NUCLEOTIDE SEQUENCE</scope>
    <source>
        <strain evidence="1">Ctxc31</strain>
    </source>
</reference>
<protein>
    <submittedName>
        <fullName evidence="1">Uncharacterized protein</fullName>
    </submittedName>
</protein>
<proteinExistence type="predicted"/>